<organism evidence="1 2">
    <name type="scientific">Violaceomyces palustris</name>
    <dbReference type="NCBI Taxonomy" id="1673888"/>
    <lineage>
        <taxon>Eukaryota</taxon>
        <taxon>Fungi</taxon>
        <taxon>Dikarya</taxon>
        <taxon>Basidiomycota</taxon>
        <taxon>Ustilaginomycotina</taxon>
        <taxon>Ustilaginomycetes</taxon>
        <taxon>Violaceomycetales</taxon>
        <taxon>Violaceomycetaceae</taxon>
        <taxon>Violaceomyces</taxon>
    </lineage>
</organism>
<sequence length="138" mass="15966">MAGVMDYMRSNEVQEQFLATHRCIRRKWGDFIIKYAQTEGSAPNVKNVNIEAEINRYTYEALDGVGAWVKSQLENMIEWYEPDYSKLSYNAVIGTDQWPGKDLAPLSTPVNYTKEQLTASILDRLQDDIPWKSLVYSY</sequence>
<keyword evidence="2" id="KW-1185">Reference proteome</keyword>
<proteinExistence type="predicted"/>
<evidence type="ECO:0000313" key="1">
    <source>
        <dbReference type="EMBL" id="PWN48302.1"/>
    </source>
</evidence>
<name>A0ACD0NR37_9BASI</name>
<accession>A0ACD0NR37</accession>
<reference evidence="1 2" key="1">
    <citation type="journal article" date="2018" name="Mol. Biol. Evol.">
        <title>Broad Genomic Sampling Reveals a Smut Pathogenic Ancestry of the Fungal Clade Ustilaginomycotina.</title>
        <authorList>
            <person name="Kijpornyongpan T."/>
            <person name="Mondo S.J."/>
            <person name="Barry K."/>
            <person name="Sandor L."/>
            <person name="Lee J."/>
            <person name="Lipzen A."/>
            <person name="Pangilinan J."/>
            <person name="LaButti K."/>
            <person name="Hainaut M."/>
            <person name="Henrissat B."/>
            <person name="Grigoriev I.V."/>
            <person name="Spatafora J.W."/>
            <person name="Aime M.C."/>
        </authorList>
    </citation>
    <scope>NUCLEOTIDE SEQUENCE [LARGE SCALE GENOMIC DNA]</scope>
    <source>
        <strain evidence="1 2">SA 807</strain>
    </source>
</reference>
<gene>
    <name evidence="1" type="ORF">IE53DRAFT_370737</name>
</gene>
<dbReference type="EMBL" id="KZ820230">
    <property type="protein sequence ID" value="PWN48302.1"/>
    <property type="molecule type" value="Genomic_DNA"/>
</dbReference>
<protein>
    <submittedName>
        <fullName evidence="1">Uncharacterized protein</fullName>
    </submittedName>
</protein>
<evidence type="ECO:0000313" key="2">
    <source>
        <dbReference type="Proteomes" id="UP000245626"/>
    </source>
</evidence>
<dbReference type="Proteomes" id="UP000245626">
    <property type="component" value="Unassembled WGS sequence"/>
</dbReference>